<dbReference type="GO" id="GO:0003723">
    <property type="term" value="F:RNA binding"/>
    <property type="evidence" value="ECO:0007669"/>
    <property type="project" value="InterPro"/>
</dbReference>
<dbReference type="EMBL" id="EQ974133">
    <property type="protein sequence ID" value="EEF33023.1"/>
    <property type="molecule type" value="Genomic_DNA"/>
</dbReference>
<keyword evidence="2" id="KW-1185">Reference proteome</keyword>
<evidence type="ECO:0000313" key="1">
    <source>
        <dbReference type="EMBL" id="EEF33023.1"/>
    </source>
</evidence>
<name>B9STN7_RICCO</name>
<dbReference type="GO" id="GO:0009451">
    <property type="term" value="P:RNA modification"/>
    <property type="evidence" value="ECO:0007669"/>
    <property type="project" value="InterPro"/>
</dbReference>
<evidence type="ECO:0000313" key="2">
    <source>
        <dbReference type="Proteomes" id="UP000008311"/>
    </source>
</evidence>
<dbReference type="AlphaFoldDB" id="B9STN7"/>
<dbReference type="Proteomes" id="UP000008311">
    <property type="component" value="Unassembled WGS sequence"/>
</dbReference>
<sequence length="239" mass="27432">MDMLRIVIIIKEALLLFREMQVQGIKSSKVGMVSSLPACKLHPFWSCGKTKADIASAMELVNIYTKCGSIEDALCIFQKLPEKDVMTGTAFFFDLAVSQRWLDKKTRCSKKTMKVKSKKLHRNIVKNLKYFVAEPCVYNLKYYIFWKNRMAFAAGATDAGHNMHQLELIKSQGTVVYAEHMLTILSIPHNGLLICWVSKLIQQQANSDSSQLYKEYSKFKRRNRVPKPAEKDRIIENNS</sequence>
<accession>B9STN7</accession>
<protein>
    <recommendedName>
        <fullName evidence="3">Pentatricopeptide repeat-containing protein</fullName>
    </recommendedName>
</protein>
<proteinExistence type="predicted"/>
<dbReference type="PANTHER" id="PTHR47926">
    <property type="entry name" value="PENTATRICOPEPTIDE REPEAT-CONTAINING PROTEIN"/>
    <property type="match status" value="1"/>
</dbReference>
<dbReference type="InterPro" id="IPR046960">
    <property type="entry name" value="PPR_At4g14850-like_plant"/>
</dbReference>
<evidence type="ECO:0008006" key="3">
    <source>
        <dbReference type="Google" id="ProtNLM"/>
    </source>
</evidence>
<gene>
    <name evidence="1" type="ORF">RCOM_0826160</name>
</gene>
<organism evidence="1 2">
    <name type="scientific">Ricinus communis</name>
    <name type="common">Castor bean</name>
    <dbReference type="NCBI Taxonomy" id="3988"/>
    <lineage>
        <taxon>Eukaryota</taxon>
        <taxon>Viridiplantae</taxon>
        <taxon>Streptophyta</taxon>
        <taxon>Embryophyta</taxon>
        <taxon>Tracheophyta</taxon>
        <taxon>Spermatophyta</taxon>
        <taxon>Magnoliopsida</taxon>
        <taxon>eudicotyledons</taxon>
        <taxon>Gunneridae</taxon>
        <taxon>Pentapetalae</taxon>
        <taxon>rosids</taxon>
        <taxon>fabids</taxon>
        <taxon>Malpighiales</taxon>
        <taxon>Euphorbiaceae</taxon>
        <taxon>Acalyphoideae</taxon>
        <taxon>Acalypheae</taxon>
        <taxon>Ricinus</taxon>
    </lineage>
</organism>
<reference evidence="2" key="1">
    <citation type="journal article" date="2010" name="Nat. Biotechnol.">
        <title>Draft genome sequence of the oilseed species Ricinus communis.</title>
        <authorList>
            <person name="Chan A.P."/>
            <person name="Crabtree J."/>
            <person name="Zhao Q."/>
            <person name="Lorenzi H."/>
            <person name="Orvis J."/>
            <person name="Puiu D."/>
            <person name="Melake-Berhan A."/>
            <person name="Jones K.M."/>
            <person name="Redman J."/>
            <person name="Chen G."/>
            <person name="Cahoon E.B."/>
            <person name="Gedil M."/>
            <person name="Stanke M."/>
            <person name="Haas B.J."/>
            <person name="Wortman J.R."/>
            <person name="Fraser-Liggett C.M."/>
            <person name="Ravel J."/>
            <person name="Rabinowicz P.D."/>
        </authorList>
    </citation>
    <scope>NUCLEOTIDE SEQUENCE [LARGE SCALE GENOMIC DNA]</scope>
    <source>
        <strain evidence="2">cv. Hale</strain>
    </source>
</reference>
<dbReference type="InParanoid" id="B9STN7"/>
<dbReference type="STRING" id="3988.B9STN7"/>